<dbReference type="EMBL" id="BLPG01000001">
    <property type="protein sequence ID" value="GFJ86547.1"/>
    <property type="molecule type" value="Genomic_DNA"/>
</dbReference>
<gene>
    <name evidence="12" type="ORF">Prum_001890</name>
</gene>
<feature type="domain" description="Signal transduction histidine kinase subgroup 3 dimerisation and phosphoacceptor" evidence="11">
    <location>
        <begin position="185"/>
        <end position="251"/>
    </location>
</feature>
<evidence type="ECO:0000259" key="10">
    <source>
        <dbReference type="Pfam" id="PF02518"/>
    </source>
</evidence>
<dbReference type="Gene3D" id="3.30.565.10">
    <property type="entry name" value="Histidine kinase-like ATPase, C-terminal domain"/>
    <property type="match status" value="1"/>
</dbReference>
<dbReference type="InterPro" id="IPR050482">
    <property type="entry name" value="Sensor_HK_TwoCompSys"/>
</dbReference>
<dbReference type="GO" id="GO:0000155">
    <property type="term" value="F:phosphorelay sensor kinase activity"/>
    <property type="evidence" value="ECO:0007669"/>
    <property type="project" value="InterPro"/>
</dbReference>
<comment type="caution">
    <text evidence="12">The sequence shown here is derived from an EMBL/GenBank/DDBJ whole genome shotgun (WGS) entry which is preliminary data.</text>
</comment>
<dbReference type="InterPro" id="IPR011712">
    <property type="entry name" value="Sig_transdc_His_kin_sub3_dim/P"/>
</dbReference>
<evidence type="ECO:0000259" key="11">
    <source>
        <dbReference type="Pfam" id="PF07730"/>
    </source>
</evidence>
<dbReference type="AlphaFoldDB" id="A0A6V8KXI1"/>
<feature type="domain" description="Histidine kinase/HSP90-like ATPase" evidence="10">
    <location>
        <begin position="295"/>
        <end position="384"/>
    </location>
</feature>
<comment type="catalytic activity">
    <reaction evidence="1">
        <text>ATP + protein L-histidine = ADP + protein N-phospho-L-histidine.</text>
        <dbReference type="EC" id="2.7.13.3"/>
    </reaction>
</comment>
<keyword evidence="4" id="KW-0808">Transferase</keyword>
<dbReference type="GO" id="GO:0046983">
    <property type="term" value="F:protein dimerization activity"/>
    <property type="evidence" value="ECO:0007669"/>
    <property type="project" value="InterPro"/>
</dbReference>
<dbReference type="EC" id="2.7.13.3" evidence="2"/>
<evidence type="ECO:0000256" key="9">
    <source>
        <dbReference type="SAM" id="Phobius"/>
    </source>
</evidence>
<dbReference type="Proteomes" id="UP000482960">
    <property type="component" value="Unassembled WGS sequence"/>
</dbReference>
<sequence>MNRTALSSRGFRGPFARWPRAADAVLAALLLLTTVFLTEGPGDSMVLRPITDVPPAALVVFTVAGAVFSQRRRRPLAVLAVAVAGWALLLPAGHGDLGLIAIFALYSVGRYAASSRRGQVGLATAIAVLSLDGLLASTPWANTGFGAVVMFVAWYVGRRLRLREERAAQRLRQQAAETRRIIAEERTHIARELHDVVAHQVSMMTVQAGAAQAVADADPEGARQAMAAVEQAGRQALEELRHLLGVLRPETERDGLGPQPGLADLPRLIAQVRTAGLDVRLTNDLRTPLPTRVQLSAYRIIQEALTNVLKHGGPRTMAEVHLSEEGTDITLEILDHAPPGLTRPQTGGHGIVGMRERATLLGGSLETGPRPAGGFRVLARLPLAGEPA</sequence>
<dbReference type="Pfam" id="PF07730">
    <property type="entry name" value="HisKA_3"/>
    <property type="match status" value="1"/>
</dbReference>
<keyword evidence="8" id="KW-0902">Two-component regulatory system</keyword>
<keyword evidence="7" id="KW-0067">ATP-binding</keyword>
<evidence type="ECO:0000256" key="8">
    <source>
        <dbReference type="ARBA" id="ARBA00023012"/>
    </source>
</evidence>
<dbReference type="PANTHER" id="PTHR24421">
    <property type="entry name" value="NITRATE/NITRITE SENSOR PROTEIN NARX-RELATED"/>
    <property type="match status" value="1"/>
</dbReference>
<reference evidence="12 13" key="1">
    <citation type="submission" date="2020-03" db="EMBL/GenBank/DDBJ databases">
        <title>Whole genome shotgun sequence of Phytohabitans rumicis NBRC 108638.</title>
        <authorList>
            <person name="Komaki H."/>
            <person name="Tamura T."/>
        </authorList>
    </citation>
    <scope>NUCLEOTIDE SEQUENCE [LARGE SCALE GENOMIC DNA]</scope>
    <source>
        <strain evidence="12 13">NBRC 108638</strain>
    </source>
</reference>
<feature type="transmembrane region" description="Helical" evidence="9">
    <location>
        <begin position="76"/>
        <end position="106"/>
    </location>
</feature>
<dbReference type="PANTHER" id="PTHR24421:SF10">
    <property type="entry name" value="NITRATE_NITRITE SENSOR PROTEIN NARQ"/>
    <property type="match status" value="1"/>
</dbReference>
<evidence type="ECO:0000256" key="4">
    <source>
        <dbReference type="ARBA" id="ARBA00022679"/>
    </source>
</evidence>
<proteinExistence type="predicted"/>
<dbReference type="SUPFAM" id="SSF55874">
    <property type="entry name" value="ATPase domain of HSP90 chaperone/DNA topoisomerase II/histidine kinase"/>
    <property type="match status" value="1"/>
</dbReference>
<dbReference type="Gene3D" id="1.20.5.1930">
    <property type="match status" value="1"/>
</dbReference>
<dbReference type="InterPro" id="IPR003594">
    <property type="entry name" value="HATPase_dom"/>
</dbReference>
<name>A0A6V8KXI1_9ACTN</name>
<evidence type="ECO:0000256" key="3">
    <source>
        <dbReference type="ARBA" id="ARBA00022553"/>
    </source>
</evidence>
<reference evidence="12 13" key="2">
    <citation type="submission" date="2020-03" db="EMBL/GenBank/DDBJ databases">
        <authorList>
            <person name="Ichikawa N."/>
            <person name="Kimura A."/>
            <person name="Kitahashi Y."/>
            <person name="Uohara A."/>
        </authorList>
    </citation>
    <scope>NUCLEOTIDE SEQUENCE [LARGE SCALE GENOMIC DNA]</scope>
    <source>
        <strain evidence="12 13">NBRC 108638</strain>
    </source>
</reference>
<keyword evidence="9" id="KW-0472">Membrane</keyword>
<evidence type="ECO:0000256" key="2">
    <source>
        <dbReference type="ARBA" id="ARBA00012438"/>
    </source>
</evidence>
<evidence type="ECO:0000313" key="13">
    <source>
        <dbReference type="Proteomes" id="UP000482960"/>
    </source>
</evidence>
<keyword evidence="6" id="KW-0418">Kinase</keyword>
<accession>A0A6V8KXI1</accession>
<evidence type="ECO:0000256" key="1">
    <source>
        <dbReference type="ARBA" id="ARBA00000085"/>
    </source>
</evidence>
<keyword evidence="5" id="KW-0547">Nucleotide-binding</keyword>
<feature type="transmembrane region" description="Helical" evidence="9">
    <location>
        <begin position="139"/>
        <end position="157"/>
    </location>
</feature>
<keyword evidence="9" id="KW-0812">Transmembrane</keyword>
<keyword evidence="3" id="KW-0597">Phosphoprotein</keyword>
<feature type="transmembrane region" description="Helical" evidence="9">
    <location>
        <begin position="53"/>
        <end position="69"/>
    </location>
</feature>
<keyword evidence="13" id="KW-1185">Reference proteome</keyword>
<dbReference type="Pfam" id="PF02518">
    <property type="entry name" value="HATPase_c"/>
    <property type="match status" value="1"/>
</dbReference>
<dbReference type="InterPro" id="IPR036890">
    <property type="entry name" value="HATPase_C_sf"/>
</dbReference>
<organism evidence="12 13">
    <name type="scientific">Phytohabitans rumicis</name>
    <dbReference type="NCBI Taxonomy" id="1076125"/>
    <lineage>
        <taxon>Bacteria</taxon>
        <taxon>Bacillati</taxon>
        <taxon>Actinomycetota</taxon>
        <taxon>Actinomycetes</taxon>
        <taxon>Micromonosporales</taxon>
        <taxon>Micromonosporaceae</taxon>
    </lineage>
</organism>
<dbReference type="RefSeq" id="WP_173073098.1">
    <property type="nucleotide sequence ID" value="NZ_BAABJB010000030.1"/>
</dbReference>
<dbReference type="GO" id="GO:0016020">
    <property type="term" value="C:membrane"/>
    <property type="evidence" value="ECO:0007669"/>
    <property type="project" value="InterPro"/>
</dbReference>
<dbReference type="CDD" id="cd16917">
    <property type="entry name" value="HATPase_UhpB-NarQ-NarX-like"/>
    <property type="match status" value="1"/>
</dbReference>
<evidence type="ECO:0000256" key="7">
    <source>
        <dbReference type="ARBA" id="ARBA00022840"/>
    </source>
</evidence>
<evidence type="ECO:0000256" key="5">
    <source>
        <dbReference type="ARBA" id="ARBA00022741"/>
    </source>
</evidence>
<evidence type="ECO:0000313" key="12">
    <source>
        <dbReference type="EMBL" id="GFJ86547.1"/>
    </source>
</evidence>
<evidence type="ECO:0000256" key="6">
    <source>
        <dbReference type="ARBA" id="ARBA00022777"/>
    </source>
</evidence>
<keyword evidence="9" id="KW-1133">Transmembrane helix</keyword>
<protein>
    <recommendedName>
        <fullName evidence="2">histidine kinase</fullName>
        <ecNumber evidence="2">2.7.13.3</ecNumber>
    </recommendedName>
</protein>
<dbReference type="GO" id="GO:0005524">
    <property type="term" value="F:ATP binding"/>
    <property type="evidence" value="ECO:0007669"/>
    <property type="project" value="UniProtKB-KW"/>
</dbReference>